<dbReference type="InterPro" id="IPR035709">
    <property type="entry name" value="YoaB-like"/>
</dbReference>
<dbReference type="InterPro" id="IPR035959">
    <property type="entry name" value="RutC-like_sf"/>
</dbReference>
<sequence>MTTTIQSTVERIGVGPRMTQISIHNGTVYLAGQVAKANPGASAKAQTEEILAAIDARLAEAGTSKANLLMVQIILTDMKHFDGMNEAWDAWLPEGCAPGRACYTGDLNRAGLDVEFIVTAAR</sequence>
<gene>
    <name evidence="1" type="ORF">SAMN05444336_108139</name>
</gene>
<dbReference type="PANTHER" id="PTHR47328:SF1">
    <property type="entry name" value="RUTC FAMILY PROTEIN YOAB"/>
    <property type="match status" value="1"/>
</dbReference>
<dbReference type="InterPro" id="IPR006175">
    <property type="entry name" value="YjgF/YER057c/UK114"/>
</dbReference>
<dbReference type="SUPFAM" id="SSF55298">
    <property type="entry name" value="YjgF-like"/>
    <property type="match status" value="1"/>
</dbReference>
<keyword evidence="2" id="KW-1185">Reference proteome</keyword>
<dbReference type="STRING" id="356660.SAMN05444336_108139"/>
<name>A0A1H3DVA8_9RHOB</name>
<dbReference type="Gene3D" id="3.30.1330.40">
    <property type="entry name" value="RutC-like"/>
    <property type="match status" value="1"/>
</dbReference>
<dbReference type="AlphaFoldDB" id="A0A1H3DVA8"/>
<reference evidence="1 2" key="1">
    <citation type="submission" date="2016-10" db="EMBL/GenBank/DDBJ databases">
        <authorList>
            <person name="de Groot N.N."/>
        </authorList>
    </citation>
    <scope>NUCLEOTIDE SEQUENCE [LARGE SCALE GENOMIC DNA]</scope>
    <source>
        <strain evidence="1 2">DSM 17890</strain>
    </source>
</reference>
<dbReference type="RefSeq" id="WP_092684277.1">
    <property type="nucleotide sequence ID" value="NZ_FNMZ01000008.1"/>
</dbReference>
<proteinExistence type="predicted"/>
<dbReference type="EMBL" id="FNMZ01000008">
    <property type="protein sequence ID" value="SDX69614.1"/>
    <property type="molecule type" value="Genomic_DNA"/>
</dbReference>
<dbReference type="Proteomes" id="UP000199118">
    <property type="component" value="Unassembled WGS sequence"/>
</dbReference>
<organism evidence="1 2">
    <name type="scientific">Albimonas donghaensis</name>
    <dbReference type="NCBI Taxonomy" id="356660"/>
    <lineage>
        <taxon>Bacteria</taxon>
        <taxon>Pseudomonadati</taxon>
        <taxon>Pseudomonadota</taxon>
        <taxon>Alphaproteobacteria</taxon>
        <taxon>Rhodobacterales</taxon>
        <taxon>Paracoccaceae</taxon>
        <taxon>Albimonas</taxon>
    </lineage>
</organism>
<dbReference type="OrthoDB" id="9803101at2"/>
<protein>
    <submittedName>
        <fullName evidence="1">Enamine deaminase RidA, house cleaning of reactive enamine intermediates, YjgF/YER057c/UK114 family</fullName>
    </submittedName>
</protein>
<evidence type="ECO:0000313" key="2">
    <source>
        <dbReference type="Proteomes" id="UP000199118"/>
    </source>
</evidence>
<dbReference type="PANTHER" id="PTHR47328">
    <property type="match status" value="1"/>
</dbReference>
<dbReference type="CDD" id="cd06150">
    <property type="entry name" value="YjgF_YER057c_UK114_like_2"/>
    <property type="match status" value="1"/>
</dbReference>
<evidence type="ECO:0000313" key="1">
    <source>
        <dbReference type="EMBL" id="SDX69614.1"/>
    </source>
</evidence>
<accession>A0A1H3DVA8</accession>
<dbReference type="Pfam" id="PF01042">
    <property type="entry name" value="Ribonuc_L-PSP"/>
    <property type="match status" value="1"/>
</dbReference>